<dbReference type="GO" id="GO:0003724">
    <property type="term" value="F:RNA helicase activity"/>
    <property type="evidence" value="ECO:0007669"/>
    <property type="project" value="UniProtKB-EC"/>
</dbReference>
<dbReference type="GO" id="GO:0009266">
    <property type="term" value="P:response to temperature stimulus"/>
    <property type="evidence" value="ECO:0007669"/>
    <property type="project" value="UniProtKB-ARBA"/>
</dbReference>
<dbReference type="OrthoDB" id="9805696at2"/>
<evidence type="ECO:0000256" key="5">
    <source>
        <dbReference type="ARBA" id="ARBA00022806"/>
    </source>
</evidence>
<feature type="domain" description="Helicase C-terminal" evidence="14">
    <location>
        <begin position="235"/>
        <end position="380"/>
    </location>
</feature>
<keyword evidence="3 11" id="KW-0547">Nucleotide-binding</keyword>
<dbReference type="PANTHER" id="PTHR47959:SF13">
    <property type="entry name" value="ATP-DEPENDENT RNA HELICASE RHLE"/>
    <property type="match status" value="1"/>
</dbReference>
<evidence type="ECO:0000256" key="12">
    <source>
        <dbReference type="SAM" id="MobiDB-lite"/>
    </source>
</evidence>
<dbReference type="InterPro" id="IPR000629">
    <property type="entry name" value="RNA-helicase_DEAD-box_CS"/>
</dbReference>
<dbReference type="AlphaFoldDB" id="A0A1T4WET2"/>
<dbReference type="InterPro" id="IPR001650">
    <property type="entry name" value="Helicase_C-like"/>
</dbReference>
<dbReference type="InterPro" id="IPR027417">
    <property type="entry name" value="P-loop_NTPase"/>
</dbReference>
<keyword evidence="6 11" id="KW-0067">ATP-binding</keyword>
<feature type="compositionally biased region" description="Low complexity" evidence="12">
    <location>
        <begin position="419"/>
        <end position="429"/>
    </location>
</feature>
<feature type="domain" description="DEAD-box RNA helicase Q" evidence="15">
    <location>
        <begin position="1"/>
        <end position="29"/>
    </location>
</feature>
<evidence type="ECO:0000256" key="9">
    <source>
        <dbReference type="ARBA" id="ARBA00074363"/>
    </source>
</evidence>
<comment type="catalytic activity">
    <reaction evidence="8">
        <text>ATP + H2O = ADP + phosphate + H(+)</text>
        <dbReference type="Rhea" id="RHEA:13065"/>
        <dbReference type="ChEBI" id="CHEBI:15377"/>
        <dbReference type="ChEBI" id="CHEBI:15378"/>
        <dbReference type="ChEBI" id="CHEBI:30616"/>
        <dbReference type="ChEBI" id="CHEBI:43474"/>
        <dbReference type="ChEBI" id="CHEBI:456216"/>
        <dbReference type="EC" id="3.6.4.13"/>
    </reaction>
</comment>
<feature type="region of interest" description="Disordered" evidence="12">
    <location>
        <begin position="371"/>
        <end position="486"/>
    </location>
</feature>
<dbReference type="STRING" id="48467.SAMN02745166_00072"/>
<dbReference type="InterPro" id="IPR044742">
    <property type="entry name" value="DEAD/DEAH_RhlB"/>
</dbReference>
<dbReference type="InterPro" id="IPR014001">
    <property type="entry name" value="Helicase_ATP-bd"/>
</dbReference>
<evidence type="ECO:0000313" key="16">
    <source>
        <dbReference type="EMBL" id="SKA75822.1"/>
    </source>
</evidence>
<evidence type="ECO:0000256" key="2">
    <source>
        <dbReference type="ARBA" id="ARBA00022490"/>
    </source>
</evidence>
<evidence type="ECO:0000256" key="8">
    <source>
        <dbReference type="ARBA" id="ARBA00047984"/>
    </source>
</evidence>
<feature type="compositionally biased region" description="Gly residues" evidence="12">
    <location>
        <begin position="398"/>
        <end position="418"/>
    </location>
</feature>
<dbReference type="SMART" id="SM00487">
    <property type="entry name" value="DEXDc"/>
    <property type="match status" value="1"/>
</dbReference>
<accession>A0A1T4WET2</accession>
<dbReference type="PROSITE" id="PS51195">
    <property type="entry name" value="Q_MOTIF"/>
    <property type="match status" value="1"/>
</dbReference>
<dbReference type="EC" id="3.6.4.13" evidence="1"/>
<evidence type="ECO:0000256" key="6">
    <source>
        <dbReference type="ARBA" id="ARBA00022840"/>
    </source>
</evidence>
<gene>
    <name evidence="16" type="ORF">SAMN02745166_00072</name>
</gene>
<keyword evidence="4 11" id="KW-0378">Hydrolase</keyword>
<feature type="short sequence motif" description="Q motif" evidence="10">
    <location>
        <begin position="1"/>
        <end position="29"/>
    </location>
</feature>
<dbReference type="GO" id="GO:0016787">
    <property type="term" value="F:hydrolase activity"/>
    <property type="evidence" value="ECO:0007669"/>
    <property type="project" value="UniProtKB-KW"/>
</dbReference>
<dbReference type="SUPFAM" id="SSF52540">
    <property type="entry name" value="P-loop containing nucleoside triphosphate hydrolases"/>
    <property type="match status" value="1"/>
</dbReference>
<dbReference type="PROSITE" id="PS51192">
    <property type="entry name" value="HELICASE_ATP_BIND_1"/>
    <property type="match status" value="1"/>
</dbReference>
<feature type="compositionally biased region" description="Basic and acidic residues" evidence="12">
    <location>
        <begin position="381"/>
        <end position="393"/>
    </location>
</feature>
<keyword evidence="2" id="KW-0963">Cytoplasm</keyword>
<evidence type="ECO:0000259" key="15">
    <source>
        <dbReference type="PROSITE" id="PS51195"/>
    </source>
</evidence>
<dbReference type="RefSeq" id="WP_078811706.1">
    <property type="nucleotide sequence ID" value="NZ_FUYE01000001.1"/>
</dbReference>
<dbReference type="PANTHER" id="PTHR47959">
    <property type="entry name" value="ATP-DEPENDENT RNA HELICASE RHLE-RELATED"/>
    <property type="match status" value="1"/>
</dbReference>
<evidence type="ECO:0000256" key="11">
    <source>
        <dbReference type="RuleBase" id="RU000492"/>
    </source>
</evidence>
<dbReference type="SMART" id="SM00490">
    <property type="entry name" value="HELICc"/>
    <property type="match status" value="1"/>
</dbReference>
<dbReference type="GO" id="GO:0005524">
    <property type="term" value="F:ATP binding"/>
    <property type="evidence" value="ECO:0007669"/>
    <property type="project" value="UniProtKB-KW"/>
</dbReference>
<dbReference type="CDD" id="cd00268">
    <property type="entry name" value="DEADc"/>
    <property type="match status" value="1"/>
</dbReference>
<dbReference type="GO" id="GO:0042255">
    <property type="term" value="P:ribosome assembly"/>
    <property type="evidence" value="ECO:0007669"/>
    <property type="project" value="UniProtKB-ARBA"/>
</dbReference>
<dbReference type="Pfam" id="PF00270">
    <property type="entry name" value="DEAD"/>
    <property type="match status" value="1"/>
</dbReference>
<dbReference type="Pfam" id="PF00271">
    <property type="entry name" value="Helicase_C"/>
    <property type="match status" value="1"/>
</dbReference>
<evidence type="ECO:0000256" key="7">
    <source>
        <dbReference type="ARBA" id="ARBA00038437"/>
    </source>
</evidence>
<protein>
    <recommendedName>
        <fullName evidence="9">DEAD-box ATP-dependent RNA helicase RhpA</fullName>
        <ecNumber evidence="1">3.6.4.13</ecNumber>
    </recommendedName>
</protein>
<dbReference type="GO" id="GO:0005829">
    <property type="term" value="C:cytosol"/>
    <property type="evidence" value="ECO:0007669"/>
    <property type="project" value="TreeGrafter"/>
</dbReference>
<dbReference type="FunFam" id="3.40.50.300:FF:000108">
    <property type="entry name" value="ATP-dependent RNA helicase RhlE"/>
    <property type="match status" value="1"/>
</dbReference>
<evidence type="ECO:0000259" key="13">
    <source>
        <dbReference type="PROSITE" id="PS51192"/>
    </source>
</evidence>
<sequence>MPFKALGLDPKILQAIAEAGYTEPTPIQAAAIPPIIAGTDLIGIAQTGTGKTAAFTLPILTRLAMQPQRRGTQVLILAPTRELVVQIEENVLAYAKHLPLTIAKVFGGVGERPQIQALRSGCHIVIATPGRLLDLMNQGYGDFSGLQNLVLDEADRMLDMGFLPSIKSIVKQLPKKRQTLLFSATLSKEIEALTHEFQHRPKTVQIGRRSNPAETVAQWVYEVPAHLKITLLNHLLRDDSLNMVLVFTRTKHGADRVARKLEQTGVKCATLHANRSQNQRLKALADFKSGEVRVLVATDIAARGIDVDGISHVVNYDFPMHAEDYVHRIGRTGRAQAIGDAISFISPEDQASLRALEKFIGRGLVRKKADGFDYTASAPPRGEEPPRYRDPRARPQGQGRGGKPQGGQGDQKGQGEQQGGPPRQQGGKPSADKQGRPQSGGRDPRGQQKSKPQQRPPARADGQGKPPAPAQEQPAKRSIWRRLSGR</sequence>
<feature type="domain" description="Helicase ATP-binding" evidence="13">
    <location>
        <begin position="32"/>
        <end position="204"/>
    </location>
</feature>
<dbReference type="InterPro" id="IPR011545">
    <property type="entry name" value="DEAD/DEAH_box_helicase_dom"/>
</dbReference>
<evidence type="ECO:0000256" key="1">
    <source>
        <dbReference type="ARBA" id="ARBA00012552"/>
    </source>
</evidence>
<dbReference type="PROSITE" id="PS00039">
    <property type="entry name" value="DEAD_ATP_HELICASE"/>
    <property type="match status" value="1"/>
</dbReference>
<keyword evidence="5 11" id="KW-0347">Helicase</keyword>
<dbReference type="InterPro" id="IPR050079">
    <property type="entry name" value="DEAD_box_RNA_helicase"/>
</dbReference>
<evidence type="ECO:0000313" key="17">
    <source>
        <dbReference type="Proteomes" id="UP000190774"/>
    </source>
</evidence>
<proteinExistence type="inferred from homology"/>
<evidence type="ECO:0000256" key="10">
    <source>
        <dbReference type="PROSITE-ProRule" id="PRU00552"/>
    </source>
</evidence>
<organism evidence="16 17">
    <name type="scientific">Prosthecobacter debontii</name>
    <dbReference type="NCBI Taxonomy" id="48467"/>
    <lineage>
        <taxon>Bacteria</taxon>
        <taxon>Pseudomonadati</taxon>
        <taxon>Verrucomicrobiota</taxon>
        <taxon>Verrucomicrobiia</taxon>
        <taxon>Verrucomicrobiales</taxon>
        <taxon>Verrucomicrobiaceae</taxon>
        <taxon>Prosthecobacter</taxon>
    </lineage>
</organism>
<dbReference type="GO" id="GO:0003676">
    <property type="term" value="F:nucleic acid binding"/>
    <property type="evidence" value="ECO:0007669"/>
    <property type="project" value="InterPro"/>
</dbReference>
<comment type="similarity">
    <text evidence="7 11">Belongs to the DEAD box helicase family.</text>
</comment>
<keyword evidence="17" id="KW-1185">Reference proteome</keyword>
<evidence type="ECO:0000256" key="3">
    <source>
        <dbReference type="ARBA" id="ARBA00022741"/>
    </source>
</evidence>
<dbReference type="InterPro" id="IPR014014">
    <property type="entry name" value="RNA_helicase_DEAD_Q_motif"/>
</dbReference>
<reference evidence="17" key="1">
    <citation type="submission" date="2017-02" db="EMBL/GenBank/DDBJ databases">
        <authorList>
            <person name="Varghese N."/>
            <person name="Submissions S."/>
        </authorList>
    </citation>
    <scope>NUCLEOTIDE SEQUENCE [LARGE SCALE GENOMIC DNA]</scope>
    <source>
        <strain evidence="17">ATCC 700200</strain>
    </source>
</reference>
<dbReference type="CDD" id="cd18787">
    <property type="entry name" value="SF2_C_DEAD"/>
    <property type="match status" value="1"/>
</dbReference>
<evidence type="ECO:0000259" key="14">
    <source>
        <dbReference type="PROSITE" id="PS51194"/>
    </source>
</evidence>
<dbReference type="EMBL" id="FUYE01000001">
    <property type="protein sequence ID" value="SKA75822.1"/>
    <property type="molecule type" value="Genomic_DNA"/>
</dbReference>
<dbReference type="Proteomes" id="UP000190774">
    <property type="component" value="Unassembled WGS sequence"/>
</dbReference>
<dbReference type="Gene3D" id="3.40.50.300">
    <property type="entry name" value="P-loop containing nucleotide triphosphate hydrolases"/>
    <property type="match status" value="2"/>
</dbReference>
<evidence type="ECO:0000256" key="4">
    <source>
        <dbReference type="ARBA" id="ARBA00022801"/>
    </source>
</evidence>
<name>A0A1T4WET2_9BACT</name>
<dbReference type="PROSITE" id="PS51194">
    <property type="entry name" value="HELICASE_CTER"/>
    <property type="match status" value="1"/>
</dbReference>